<dbReference type="PANTHER" id="PTHR11406:SF23">
    <property type="entry name" value="PHOSPHOGLYCERATE KINASE 1, CHLOROPLASTIC-RELATED"/>
    <property type="match status" value="1"/>
</dbReference>
<organism evidence="17 18">
    <name type="scientific">Pseudodesulfovibrio profundus</name>
    <dbReference type="NCBI Taxonomy" id="57320"/>
    <lineage>
        <taxon>Bacteria</taxon>
        <taxon>Pseudomonadati</taxon>
        <taxon>Thermodesulfobacteriota</taxon>
        <taxon>Desulfovibrionia</taxon>
        <taxon>Desulfovibrionales</taxon>
        <taxon>Desulfovibrionaceae</taxon>
    </lineage>
</organism>
<dbReference type="GO" id="GO:0043531">
    <property type="term" value="F:ADP binding"/>
    <property type="evidence" value="ECO:0007669"/>
    <property type="project" value="TreeGrafter"/>
</dbReference>
<feature type="binding site" evidence="13 14">
    <location>
        <begin position="57"/>
        <end position="60"/>
    </location>
    <ligand>
        <name>substrate</name>
    </ligand>
</feature>
<dbReference type="EC" id="2.7.2.3" evidence="5 13"/>
<evidence type="ECO:0000256" key="2">
    <source>
        <dbReference type="ARBA" id="ARBA00004838"/>
    </source>
</evidence>
<feature type="binding site" evidence="13 14">
    <location>
        <begin position="19"/>
        <end position="21"/>
    </location>
    <ligand>
        <name>substrate</name>
    </ligand>
</feature>
<dbReference type="FunFam" id="3.40.50.1260:FF:000006">
    <property type="entry name" value="Phosphoglycerate kinase"/>
    <property type="match status" value="1"/>
</dbReference>
<feature type="binding site" evidence="14">
    <location>
        <position position="116"/>
    </location>
    <ligand>
        <name>(2R)-3-phosphoglycerate</name>
        <dbReference type="ChEBI" id="CHEBI:58272"/>
    </ligand>
</feature>
<dbReference type="InterPro" id="IPR015824">
    <property type="entry name" value="Phosphoglycerate_kinase_N"/>
</dbReference>
<dbReference type="GO" id="GO:0004618">
    <property type="term" value="F:phosphoglycerate kinase activity"/>
    <property type="evidence" value="ECO:0007669"/>
    <property type="project" value="UniProtKB-UniRule"/>
</dbReference>
<dbReference type="FunFam" id="3.40.50.1260:FF:000031">
    <property type="entry name" value="Phosphoglycerate kinase 1"/>
    <property type="match status" value="1"/>
</dbReference>
<keyword evidence="11 13" id="KW-0067">ATP-binding</keyword>
<keyword evidence="7 13" id="KW-0963">Cytoplasm</keyword>
<feature type="binding site" evidence="13 15">
    <location>
        <position position="326"/>
    </location>
    <ligand>
        <name>ATP</name>
        <dbReference type="ChEBI" id="CHEBI:30616"/>
    </ligand>
</feature>
<dbReference type="EMBL" id="LT907975">
    <property type="protein sequence ID" value="SOB57314.1"/>
    <property type="molecule type" value="Genomic_DNA"/>
</dbReference>
<comment type="caution">
    <text evidence="13">Lacks conserved residue(s) required for the propagation of feature annotation.</text>
</comment>
<keyword evidence="8 13" id="KW-0808">Transferase</keyword>
<dbReference type="KEGG" id="pprf:DPRO_0434"/>
<evidence type="ECO:0000256" key="3">
    <source>
        <dbReference type="ARBA" id="ARBA00008982"/>
    </source>
</evidence>
<evidence type="ECO:0000256" key="11">
    <source>
        <dbReference type="ARBA" id="ARBA00022840"/>
    </source>
</evidence>
<evidence type="ECO:0000256" key="8">
    <source>
        <dbReference type="ARBA" id="ARBA00022679"/>
    </source>
</evidence>
<comment type="similarity">
    <text evidence="3 13 16">Belongs to the phosphoglycerate kinase family.</text>
</comment>
<evidence type="ECO:0000256" key="1">
    <source>
        <dbReference type="ARBA" id="ARBA00000642"/>
    </source>
</evidence>
<evidence type="ECO:0000256" key="15">
    <source>
        <dbReference type="PIRSR" id="PIRSR000724-2"/>
    </source>
</evidence>
<comment type="catalytic activity">
    <reaction evidence="1 13 16">
        <text>(2R)-3-phosphoglycerate + ATP = (2R)-3-phospho-glyceroyl phosphate + ADP</text>
        <dbReference type="Rhea" id="RHEA:14801"/>
        <dbReference type="ChEBI" id="CHEBI:30616"/>
        <dbReference type="ChEBI" id="CHEBI:57604"/>
        <dbReference type="ChEBI" id="CHEBI:58272"/>
        <dbReference type="ChEBI" id="CHEBI:456216"/>
        <dbReference type="EC" id="2.7.2.3"/>
    </reaction>
</comment>
<evidence type="ECO:0000256" key="4">
    <source>
        <dbReference type="ARBA" id="ARBA00011245"/>
    </source>
</evidence>
<keyword evidence="18" id="KW-1185">Reference proteome</keyword>
<proteinExistence type="inferred from homology"/>
<evidence type="ECO:0000256" key="14">
    <source>
        <dbReference type="PIRSR" id="PIRSR000724-1"/>
    </source>
</evidence>
<feature type="binding site" evidence="13">
    <location>
        <position position="34"/>
    </location>
    <ligand>
        <name>substrate</name>
    </ligand>
</feature>
<dbReference type="PRINTS" id="PR00477">
    <property type="entry name" value="PHGLYCKINASE"/>
</dbReference>
<feature type="binding site" evidence="13">
    <location>
        <position position="153"/>
    </location>
    <ligand>
        <name>substrate</name>
    </ligand>
</feature>
<evidence type="ECO:0000256" key="13">
    <source>
        <dbReference type="HAMAP-Rule" id="MF_00145"/>
    </source>
</evidence>
<dbReference type="OrthoDB" id="9808460at2"/>
<feature type="binding site" evidence="14">
    <location>
        <position position="34"/>
    </location>
    <ligand>
        <name>(2R)-3-phosphoglycerate</name>
        <dbReference type="ChEBI" id="CHEBI:58272"/>
    </ligand>
</feature>
<dbReference type="Proteomes" id="UP000219215">
    <property type="component" value="Chromosome DPRO"/>
</dbReference>
<dbReference type="HAMAP" id="MF_00145">
    <property type="entry name" value="Phosphoglyc_kinase"/>
    <property type="match status" value="1"/>
</dbReference>
<dbReference type="InterPro" id="IPR036043">
    <property type="entry name" value="Phosphoglycerate_kinase_sf"/>
</dbReference>
<evidence type="ECO:0000256" key="9">
    <source>
        <dbReference type="ARBA" id="ARBA00022741"/>
    </source>
</evidence>
<dbReference type="Gene3D" id="3.40.50.1260">
    <property type="entry name" value="Phosphoglycerate kinase, N-terminal domain"/>
    <property type="match status" value="2"/>
</dbReference>
<dbReference type="InterPro" id="IPR001576">
    <property type="entry name" value="Phosphoglycerate_kinase"/>
</dbReference>
<evidence type="ECO:0000313" key="18">
    <source>
        <dbReference type="Proteomes" id="UP000219215"/>
    </source>
</evidence>
<dbReference type="GO" id="GO:0006096">
    <property type="term" value="P:glycolytic process"/>
    <property type="evidence" value="ECO:0007669"/>
    <property type="project" value="UniProtKB-UniRule"/>
</dbReference>
<feature type="binding site" evidence="13 15">
    <location>
        <begin position="353"/>
        <end position="356"/>
    </location>
    <ligand>
        <name>ATP</name>
        <dbReference type="ChEBI" id="CHEBI:30616"/>
    </ligand>
</feature>
<comment type="subcellular location">
    <subcellularLocation>
        <location evidence="13">Cytoplasm</location>
    </subcellularLocation>
</comment>
<protein>
    <recommendedName>
        <fullName evidence="6 13">Phosphoglycerate kinase</fullName>
        <ecNumber evidence="5 13">2.7.2.3</ecNumber>
    </recommendedName>
</protein>
<comment type="pathway">
    <text evidence="2 13">Carbohydrate degradation; glycolysis; pyruvate from D-glyceraldehyde 3-phosphate: step 2/5.</text>
</comment>
<accession>A0A2C8F3Z2</accession>
<reference evidence="18" key="1">
    <citation type="submission" date="2017-09" db="EMBL/GenBank/DDBJ databases">
        <authorList>
            <person name="Regsiter A."/>
            <person name="William W."/>
        </authorList>
    </citation>
    <scope>NUCLEOTIDE SEQUENCE [LARGE SCALE GENOMIC DNA]</scope>
    <source>
        <strain evidence="18">500-1</strain>
    </source>
</reference>
<evidence type="ECO:0000256" key="5">
    <source>
        <dbReference type="ARBA" id="ARBA00013061"/>
    </source>
</evidence>
<evidence type="ECO:0000313" key="17">
    <source>
        <dbReference type="EMBL" id="SOB57314.1"/>
    </source>
</evidence>
<evidence type="ECO:0000256" key="6">
    <source>
        <dbReference type="ARBA" id="ARBA00016471"/>
    </source>
</evidence>
<feature type="binding site" evidence="13">
    <location>
        <position position="116"/>
    </location>
    <ligand>
        <name>substrate</name>
    </ligand>
</feature>
<dbReference type="AlphaFoldDB" id="A0A2C8F3Z2"/>
<feature type="binding site" evidence="13 15">
    <location>
        <position position="204"/>
    </location>
    <ligand>
        <name>ATP</name>
        <dbReference type="ChEBI" id="CHEBI:30616"/>
    </ligand>
</feature>
<evidence type="ECO:0000256" key="10">
    <source>
        <dbReference type="ARBA" id="ARBA00022777"/>
    </source>
</evidence>
<dbReference type="SUPFAM" id="SSF53748">
    <property type="entry name" value="Phosphoglycerate kinase"/>
    <property type="match status" value="1"/>
</dbReference>
<dbReference type="RefSeq" id="WP_097010598.1">
    <property type="nucleotide sequence ID" value="NZ_LT907975.1"/>
</dbReference>
<dbReference type="GO" id="GO:0005829">
    <property type="term" value="C:cytosol"/>
    <property type="evidence" value="ECO:0007669"/>
    <property type="project" value="TreeGrafter"/>
</dbReference>
<gene>
    <name evidence="13 17" type="primary">pgk</name>
    <name evidence="17" type="ORF">DPRO_0434</name>
</gene>
<keyword evidence="12 13" id="KW-0324">Glycolysis</keyword>
<evidence type="ECO:0000256" key="7">
    <source>
        <dbReference type="ARBA" id="ARBA00022490"/>
    </source>
</evidence>
<comment type="subunit">
    <text evidence="4 13">Monomer.</text>
</comment>
<feature type="binding site" evidence="14">
    <location>
        <position position="153"/>
    </location>
    <ligand>
        <name>(2R)-3-phosphoglycerate</name>
        <dbReference type="ChEBI" id="CHEBI:58272"/>
    </ligand>
</feature>
<evidence type="ECO:0000256" key="12">
    <source>
        <dbReference type="ARBA" id="ARBA00023152"/>
    </source>
</evidence>
<dbReference type="GO" id="GO:0006094">
    <property type="term" value="P:gluconeogenesis"/>
    <property type="evidence" value="ECO:0007669"/>
    <property type="project" value="TreeGrafter"/>
</dbReference>
<dbReference type="Pfam" id="PF00162">
    <property type="entry name" value="PGK"/>
    <property type="match status" value="1"/>
</dbReference>
<evidence type="ECO:0000256" key="16">
    <source>
        <dbReference type="RuleBase" id="RU000532"/>
    </source>
</evidence>
<dbReference type="PIRSF" id="PIRSF000724">
    <property type="entry name" value="Pgk"/>
    <property type="match status" value="1"/>
</dbReference>
<dbReference type="GO" id="GO:0005524">
    <property type="term" value="F:ATP binding"/>
    <property type="evidence" value="ECO:0007669"/>
    <property type="project" value="UniProtKB-KW"/>
</dbReference>
<dbReference type="UniPathway" id="UPA00109">
    <property type="reaction ID" value="UER00185"/>
</dbReference>
<name>A0A2C8F3Z2_9BACT</name>
<keyword evidence="9 13" id="KW-0547">Nucleotide-binding</keyword>
<dbReference type="PANTHER" id="PTHR11406">
    <property type="entry name" value="PHOSPHOGLYCERATE KINASE"/>
    <property type="match status" value="1"/>
</dbReference>
<sequence length="400" mass="42667">MKFIDQAEIQGKKLLFRVDFNVPLDGDVITDDNRIQAAIPTLKYALKNGAAIILCAHLGKPKGKVVPELSLAPVAKRTAELLGIDVPLAFDSVGENARVMAAELKPGQAMMLENLRFNPEETGKTEQARGDFGKKLASLADVYVNDAFGVAHRENASVVDIPRHAKECCAGFLLKKELEYLGDALSDPKRPYVCISGGAKVSSKLGILNNLLGKVDDIIIGGAMANTFLLAQGQSVGNSLVEKDLVNEAIAVMEKAEKAGTKLHLPVDFVYAEDHTATEKSGTCTADAVPDNVMVLDIGPKTVELFTSVIAQSKTIVWNGPMGLFETPAFAEGSFAVCRAIADLDDCISIVGGGDTDAVVHALHMADKFSFISTGGGSFLEFLEGKELPAFKALKECMVK</sequence>
<keyword evidence="10 13" id="KW-0418">Kinase</keyword>